<organism evidence="1 2">
    <name type="scientific">Flagellimonas taeanensis</name>
    <dbReference type="NCBI Taxonomy" id="1005926"/>
    <lineage>
        <taxon>Bacteria</taxon>
        <taxon>Pseudomonadati</taxon>
        <taxon>Bacteroidota</taxon>
        <taxon>Flavobacteriia</taxon>
        <taxon>Flavobacteriales</taxon>
        <taxon>Flavobacteriaceae</taxon>
        <taxon>Flagellimonas</taxon>
    </lineage>
</organism>
<reference evidence="1 2" key="1">
    <citation type="submission" date="2016-10" db="EMBL/GenBank/DDBJ databases">
        <authorList>
            <person name="Varghese N."/>
            <person name="Submissions S."/>
        </authorList>
    </citation>
    <scope>NUCLEOTIDE SEQUENCE [LARGE SCALE GENOMIC DNA]</scope>
    <source>
        <strain evidence="1 2">DSM 26351</strain>
    </source>
</reference>
<keyword evidence="2" id="KW-1185">Reference proteome</keyword>
<evidence type="ECO:0000313" key="1">
    <source>
        <dbReference type="EMBL" id="SFC38635.1"/>
    </source>
</evidence>
<proteinExistence type="predicted"/>
<sequence>MHVVSKNTGRVLLRNYALRNQGQSRSKSYRNFTICANSYQKAGHDFCWDRKKKAWPLPECCAYRSWQRAILNLEKIDAIEKEIKKIVLNDSNLKDSYELFTAIKGIGPVIANNLIIKTENFKRITTAKKLQPLPVYVPIQFVRENVNEVQDQSYGRQKTKIIVILSCKNHSGAQ</sequence>
<accession>A0A1I1IQX7</accession>
<dbReference type="EMBL" id="FOKU01000010">
    <property type="protein sequence ID" value="SFC38635.1"/>
    <property type="molecule type" value="Genomic_DNA"/>
</dbReference>
<name>A0A1I1IQX7_9FLAO</name>
<comment type="caution">
    <text evidence="1">The sequence shown here is derived from an EMBL/GenBank/DDBJ whole genome shotgun (WGS) entry which is preliminary data.</text>
</comment>
<gene>
    <name evidence="1" type="ORF">SAMN04487891_11066</name>
</gene>
<protein>
    <submittedName>
        <fullName evidence="1">Transposase IS116/IS110/IS902 family protein</fullName>
    </submittedName>
</protein>
<evidence type="ECO:0000313" key="2">
    <source>
        <dbReference type="Proteomes" id="UP000198940"/>
    </source>
</evidence>
<dbReference type="Proteomes" id="UP000198940">
    <property type="component" value="Unassembled WGS sequence"/>
</dbReference>